<evidence type="ECO:0000313" key="1">
    <source>
        <dbReference type="EMBL" id="EHL00039.1"/>
    </source>
</evidence>
<protein>
    <submittedName>
        <fullName evidence="1">Uncharacterized protein</fullName>
    </submittedName>
</protein>
<organism evidence="1 2">
    <name type="scientific">Glarea lozoyensis (strain ATCC 74030 / MF5533)</name>
    <dbReference type="NCBI Taxonomy" id="1104152"/>
    <lineage>
        <taxon>Eukaryota</taxon>
        <taxon>Fungi</taxon>
        <taxon>Dikarya</taxon>
        <taxon>Ascomycota</taxon>
        <taxon>Pezizomycotina</taxon>
        <taxon>Leotiomycetes</taxon>
        <taxon>Helotiales</taxon>
        <taxon>Helotiaceae</taxon>
        <taxon>Glarea</taxon>
    </lineage>
</organism>
<accession>H0ENB8</accession>
<dbReference type="EMBL" id="AGUE01000101">
    <property type="protein sequence ID" value="EHL00039.1"/>
    <property type="molecule type" value="Genomic_DNA"/>
</dbReference>
<sequence length="49" mass="5809">MGQARPYVLRLDFIANVRKRSNAFEITQKFKKYAVFHFTAKLLDDLALY</sequence>
<reference evidence="1 2" key="1">
    <citation type="journal article" date="2012" name="Eukaryot. Cell">
        <title>Genome sequence of the fungus Glarea lozoyensis: the first genome sequence of a species from the Helotiaceae family.</title>
        <authorList>
            <person name="Youssar L."/>
            <person name="Gruening B.A."/>
            <person name="Erxleben A."/>
            <person name="Guenther S."/>
            <person name="Huettel W."/>
        </authorList>
    </citation>
    <scope>NUCLEOTIDE SEQUENCE [LARGE SCALE GENOMIC DNA]</scope>
    <source>
        <strain evidence="2">ATCC 74030 / MF5533</strain>
    </source>
</reference>
<keyword evidence="2" id="KW-1185">Reference proteome</keyword>
<gene>
    <name evidence="1" type="ORF">M7I_4121</name>
</gene>
<comment type="caution">
    <text evidence="1">The sequence shown here is derived from an EMBL/GenBank/DDBJ whole genome shotgun (WGS) entry which is preliminary data.</text>
</comment>
<dbReference type="InParanoid" id="H0ENB8"/>
<name>H0ENB8_GLAL7</name>
<dbReference type="Proteomes" id="UP000005446">
    <property type="component" value="Unassembled WGS sequence"/>
</dbReference>
<dbReference type="AlphaFoldDB" id="H0ENB8"/>
<proteinExistence type="predicted"/>
<dbReference type="HOGENOM" id="CLU_3143220_0_0_1"/>
<evidence type="ECO:0000313" key="2">
    <source>
        <dbReference type="Proteomes" id="UP000005446"/>
    </source>
</evidence>